<evidence type="ECO:0000256" key="2">
    <source>
        <dbReference type="SAM" id="Phobius"/>
    </source>
</evidence>
<keyword evidence="2" id="KW-0812">Transmembrane</keyword>
<gene>
    <name evidence="3" type="ORF">SEMRO_919_G220150.1</name>
</gene>
<feature type="region of interest" description="Disordered" evidence="1">
    <location>
        <begin position="65"/>
        <end position="106"/>
    </location>
</feature>
<feature type="transmembrane region" description="Helical" evidence="2">
    <location>
        <begin position="161"/>
        <end position="180"/>
    </location>
</feature>
<keyword evidence="2" id="KW-1133">Transmembrane helix</keyword>
<dbReference type="AlphaFoldDB" id="A0A9N8HMQ4"/>
<feature type="transmembrane region" description="Helical" evidence="2">
    <location>
        <begin position="186"/>
        <end position="209"/>
    </location>
</feature>
<name>A0A9N8HMQ4_9STRA</name>
<organism evidence="3 4">
    <name type="scientific">Seminavis robusta</name>
    <dbReference type="NCBI Taxonomy" id="568900"/>
    <lineage>
        <taxon>Eukaryota</taxon>
        <taxon>Sar</taxon>
        <taxon>Stramenopiles</taxon>
        <taxon>Ochrophyta</taxon>
        <taxon>Bacillariophyta</taxon>
        <taxon>Bacillariophyceae</taxon>
        <taxon>Bacillariophycidae</taxon>
        <taxon>Naviculales</taxon>
        <taxon>Naviculaceae</taxon>
        <taxon>Seminavis</taxon>
    </lineage>
</organism>
<reference evidence="3" key="1">
    <citation type="submission" date="2020-06" db="EMBL/GenBank/DDBJ databases">
        <authorList>
            <consortium name="Plant Systems Biology data submission"/>
        </authorList>
    </citation>
    <scope>NUCLEOTIDE SEQUENCE</scope>
    <source>
        <strain evidence="3">D6</strain>
    </source>
</reference>
<feature type="compositionally biased region" description="Pro residues" evidence="1">
    <location>
        <begin position="91"/>
        <end position="100"/>
    </location>
</feature>
<accession>A0A9N8HMQ4</accession>
<evidence type="ECO:0000313" key="3">
    <source>
        <dbReference type="EMBL" id="CAB9518260.1"/>
    </source>
</evidence>
<keyword evidence="2" id="KW-0472">Membrane</keyword>
<evidence type="ECO:0000313" key="4">
    <source>
        <dbReference type="Proteomes" id="UP001153069"/>
    </source>
</evidence>
<dbReference type="Proteomes" id="UP001153069">
    <property type="component" value="Unassembled WGS sequence"/>
</dbReference>
<comment type="caution">
    <text evidence="3">The sequence shown here is derived from an EMBL/GenBank/DDBJ whole genome shotgun (WGS) entry which is preliminary data.</text>
</comment>
<feature type="compositionally biased region" description="Low complexity" evidence="1">
    <location>
        <begin position="78"/>
        <end position="90"/>
    </location>
</feature>
<protein>
    <submittedName>
        <fullName evidence="3">Uncharacterized protein</fullName>
    </submittedName>
</protein>
<evidence type="ECO:0000256" key="1">
    <source>
        <dbReference type="SAM" id="MobiDB-lite"/>
    </source>
</evidence>
<feature type="transmembrane region" description="Helical" evidence="2">
    <location>
        <begin position="121"/>
        <end position="149"/>
    </location>
</feature>
<proteinExistence type="predicted"/>
<feature type="compositionally biased region" description="Basic and acidic residues" evidence="1">
    <location>
        <begin position="254"/>
        <end position="263"/>
    </location>
</feature>
<keyword evidence="4" id="KW-1185">Reference proteome</keyword>
<sequence>MTKTASSDDATYVTWAQCFHPENATVTFEGSPLWTVYEGAREDLPVAEAVPVTATEPAIHDLGRVEAQAPPPPPSAPLEPTAPTSAAVVPTTPPPPPPPVFTGTGTEPSPNVSNQSMGLDLIVGCILSWTTILIVASLELTGWLIYFCAAGCWKVTKCMEPPNVFTGLIYSIFGLVYWVLALVDSILLLVSVLVSELMAGICFLLSTMIGGCELAGRWHQYIRKTCHKARWAFRSKLICKDPPRIFCGISGGSKKQDEHETSSEGKGSALALPLGDPLDENAIVVYDETRRN</sequence>
<dbReference type="EMBL" id="CAICTM010000917">
    <property type="protein sequence ID" value="CAB9518260.1"/>
    <property type="molecule type" value="Genomic_DNA"/>
</dbReference>
<feature type="region of interest" description="Disordered" evidence="1">
    <location>
        <begin position="250"/>
        <end position="274"/>
    </location>
</feature>